<keyword evidence="6" id="KW-0281">Fimbrium</keyword>
<evidence type="ECO:0000256" key="3">
    <source>
        <dbReference type="ARBA" id="ARBA00022558"/>
    </source>
</evidence>
<comment type="caution">
    <text evidence="9">The sequence shown here is derived from an EMBL/GenBank/DDBJ whole genome shotgun (WGS) entry which is preliminary data.</text>
</comment>
<feature type="signal peptide" evidence="7">
    <location>
        <begin position="1"/>
        <end position="28"/>
    </location>
</feature>
<name>A0ABT7SU76_9ALTE</name>
<evidence type="ECO:0000256" key="7">
    <source>
        <dbReference type="SAM" id="SignalP"/>
    </source>
</evidence>
<dbReference type="Gene3D" id="3.40.50.410">
    <property type="entry name" value="von Willebrand factor, type A domain"/>
    <property type="match status" value="2"/>
</dbReference>
<dbReference type="InterPro" id="IPR008707">
    <property type="entry name" value="B-propeller_PilY1"/>
</dbReference>
<evidence type="ECO:0000256" key="2">
    <source>
        <dbReference type="ARBA" id="ARBA00008387"/>
    </source>
</evidence>
<dbReference type="InterPro" id="IPR036465">
    <property type="entry name" value="vWFA_dom_sf"/>
</dbReference>
<sequence length="1364" mass="148064">MNWRAKIKSSIVVTSMILSAMISATAMGDDLDIYIGSGSTAVTYNPNVMFIMDTSGSMSNKDGTTESRMLRVQNALKDALREATNINAGLMRFSDFGGPVLYPVRDIDQPVQPEIITSIAEGDDDASESNSGIISVSNNQLALTQGTGKVYTGLRYQNLNIPQGAKITNAFLRFTSSQLNTSASTITIRAESVADAAPFTTTPNDISGRPMTSSNVEWSLENDFPLSGETIVTPSIVDVVQEVVNQNGWCGGNNLNILLEGTSSDATSARLAYANEEGTGRSPQLVVSYDDSTATGCVNGRLTYQVSSNNNNAEERSDGYQSTGSELTFSSSSNAYIGTRFRNINIPQGATITNAYLEFTAYQTNTGGGASMTISAANVGSSKGFNNYKRFTLRDTPKTAGITWSNIPDFYKNSVYQSPPVTSLVQQIVNRGDWQPNNNMTFIYSNFTGKRGAYTYRGKPSGSVVLVIEYQGNAVPGTTATVRQHLVSQVDDLSASGYTPIVDTLYEATQYFGGRDVYYGLERGTSSVSSTVRRNTRVSHRASYIGQASVRPPGCTDDNLSSSNCIGEYIPSGAVYQSPIVDLQCQTNNHIVLLSDGQANNNHSVDEIQLLLGTTCTGSGGEKCGIDLVKNLSRANQSKIDARIITHTIGFAANATANNFLNQLALQSGGGFYTANNSADLVEAFQTILRSVKDVNATFVSPGVAVNQLNRLTHRDELYFALFKPSEGTIWPGNLKKYRIDGDKIIDKNGLDAVDTITGFFAENSHSYWSVLADGNDVREGGAASQVSASRNIYTFNSPGTIASSSNSLNESNSLITAEMLGIDNEPTPAILRDTVLKWARGVDVRDDDGDGSTSDVRYQMGDPIHSQPVIVNYSQSDSAIFVATNHGFLHSIDSDTGLENFAIIPEELLSNLHPIYRNTSTFNHIYGLDGDMVLRTVGNKTYLYVGMRRGGRNYYVFDVTSKTSPRLVFKVEGGSVGFEELGQTWSRPTITKIKFGGMSKNVMIFGGGYDEDQDAKTVRSPDALGNAVYIIDADSGQLLWKASKADADLNLTDMQYSIPARISVIDRNNDGYADHMYVADMGGQLFRFDIYNGETGNDLIKGKLMADFAGNTTADNRRFYYGPDVSEVSLGDDLYYAVAVGSGFRAGPLDTQIEDRFYMIKDEGVFNLDENGLYKLPGVPVIEGDLYDATDHLLTSSDETTRGIASNKLQQTQGWVLRLTTGGEKVLSSPLILDYKIFYTTYVPASSSNSTCAPPTGNSRAYLVNLFNANAVDDLNETGELDSGDRFAQLKQTGIAPDTKILIEDIVQPVVCLGTECVSAVIKVDNNGNQQACNSDFECLAQNIYGRFERVQRSSWETEIERQ</sequence>
<evidence type="ECO:0000256" key="4">
    <source>
        <dbReference type="ARBA" id="ARBA00022723"/>
    </source>
</evidence>
<feature type="chain" id="PRO_5045369560" evidence="7">
    <location>
        <begin position="29"/>
        <end position="1364"/>
    </location>
</feature>
<comment type="similarity">
    <text evidence="2">Belongs to the PilY1 family.</text>
</comment>
<keyword evidence="3" id="KW-1029">Fimbrium biogenesis</keyword>
<organism evidence="9 10">
    <name type="scientific">Alteromonas arenosi</name>
    <dbReference type="NCBI Taxonomy" id="3055817"/>
    <lineage>
        <taxon>Bacteria</taxon>
        <taxon>Pseudomonadati</taxon>
        <taxon>Pseudomonadota</taxon>
        <taxon>Gammaproteobacteria</taxon>
        <taxon>Alteromonadales</taxon>
        <taxon>Alteromonadaceae</taxon>
        <taxon>Alteromonas/Salinimonas group</taxon>
        <taxon>Alteromonas</taxon>
    </lineage>
</organism>
<dbReference type="Pfam" id="PF05567">
    <property type="entry name" value="T4P_PilY1"/>
    <property type="match status" value="1"/>
</dbReference>
<reference evidence="9 10" key="1">
    <citation type="submission" date="2023-06" db="EMBL/GenBank/DDBJ databases">
        <title>Alteromonas sp. ASW11-36 isolated from intertidal sand.</title>
        <authorList>
            <person name="Li Y."/>
        </authorList>
    </citation>
    <scope>NUCLEOTIDE SEQUENCE [LARGE SCALE GENOMIC DNA]</scope>
    <source>
        <strain evidence="9 10">ASW11-36</strain>
    </source>
</reference>
<accession>A0ABT7SU76</accession>
<dbReference type="RefSeq" id="WP_289363841.1">
    <property type="nucleotide sequence ID" value="NZ_JAUCBP010000002.1"/>
</dbReference>
<evidence type="ECO:0000256" key="1">
    <source>
        <dbReference type="ARBA" id="ARBA00004561"/>
    </source>
</evidence>
<dbReference type="SUPFAM" id="SSF53300">
    <property type="entry name" value="vWA-like"/>
    <property type="match status" value="2"/>
</dbReference>
<evidence type="ECO:0000313" key="9">
    <source>
        <dbReference type="EMBL" id="MDM7859743.1"/>
    </source>
</evidence>
<dbReference type="EMBL" id="JAUCBP010000002">
    <property type="protein sequence ID" value="MDM7859743.1"/>
    <property type="molecule type" value="Genomic_DNA"/>
</dbReference>
<evidence type="ECO:0000256" key="5">
    <source>
        <dbReference type="ARBA" id="ARBA00022837"/>
    </source>
</evidence>
<protein>
    <submittedName>
        <fullName evidence="9">PilC/PilY family type IV pilus protein</fullName>
    </submittedName>
</protein>
<dbReference type="Proteomes" id="UP001234343">
    <property type="component" value="Unassembled WGS sequence"/>
</dbReference>
<evidence type="ECO:0000313" key="10">
    <source>
        <dbReference type="Proteomes" id="UP001234343"/>
    </source>
</evidence>
<proteinExistence type="inferred from homology"/>
<feature type="domain" description="PilY1 beta-propeller" evidence="8">
    <location>
        <begin position="879"/>
        <end position="1099"/>
    </location>
</feature>
<dbReference type="SUPFAM" id="SSF50998">
    <property type="entry name" value="Quinoprotein alcohol dehydrogenase-like"/>
    <property type="match status" value="1"/>
</dbReference>
<evidence type="ECO:0000259" key="8">
    <source>
        <dbReference type="Pfam" id="PF05567"/>
    </source>
</evidence>
<dbReference type="InterPro" id="IPR011047">
    <property type="entry name" value="Quinoprotein_ADH-like_sf"/>
</dbReference>
<keyword evidence="10" id="KW-1185">Reference proteome</keyword>
<comment type="subcellular location">
    <subcellularLocation>
        <location evidence="1">Fimbrium</location>
    </subcellularLocation>
</comment>
<keyword evidence="5" id="KW-0106">Calcium</keyword>
<evidence type="ECO:0000256" key="6">
    <source>
        <dbReference type="ARBA" id="ARBA00023263"/>
    </source>
</evidence>
<keyword evidence="7" id="KW-0732">Signal</keyword>
<keyword evidence="4" id="KW-0479">Metal-binding</keyword>
<gene>
    <name evidence="9" type="ORF">QTP81_03880</name>
</gene>